<evidence type="ECO:0000256" key="1">
    <source>
        <dbReference type="SAM" id="MobiDB-lite"/>
    </source>
</evidence>
<evidence type="ECO:0000313" key="2">
    <source>
        <dbReference type="EMBL" id="VDN23081.1"/>
    </source>
</evidence>
<organism evidence="4">
    <name type="scientific">Gongylonema pulchrum</name>
    <dbReference type="NCBI Taxonomy" id="637853"/>
    <lineage>
        <taxon>Eukaryota</taxon>
        <taxon>Metazoa</taxon>
        <taxon>Ecdysozoa</taxon>
        <taxon>Nematoda</taxon>
        <taxon>Chromadorea</taxon>
        <taxon>Rhabditida</taxon>
        <taxon>Spirurina</taxon>
        <taxon>Spiruromorpha</taxon>
        <taxon>Spiruroidea</taxon>
        <taxon>Gongylonematidae</taxon>
        <taxon>Gongylonema</taxon>
    </lineage>
</organism>
<reference evidence="2 3" key="2">
    <citation type="submission" date="2018-11" db="EMBL/GenBank/DDBJ databases">
        <authorList>
            <consortium name="Pathogen Informatics"/>
        </authorList>
    </citation>
    <scope>NUCLEOTIDE SEQUENCE [LARGE SCALE GENOMIC DNA]</scope>
</reference>
<sequence length="173" mass="18573">MLVMQVMMSGVNRDDGGDSDVDNGDANDGDDDGIRCVPTPCGIAGSILSGRGKSAEIQMQNICLMKHRKHKAESANLRVHKDTTLLSLFRASPTSRICFGIMLLSTAATVHGVLLTADQQEEDSSASCTHLDLSSASGPVNFLILRRIAQNLPQSYISPKSRNLLTRCGRCLA</sequence>
<proteinExistence type="predicted"/>
<dbReference type="EMBL" id="UYRT01080618">
    <property type="protein sequence ID" value="VDN23081.1"/>
    <property type="molecule type" value="Genomic_DNA"/>
</dbReference>
<reference evidence="4" key="1">
    <citation type="submission" date="2016-06" db="UniProtKB">
        <authorList>
            <consortium name="WormBaseParasite"/>
        </authorList>
    </citation>
    <scope>IDENTIFICATION</scope>
</reference>
<evidence type="ECO:0000313" key="3">
    <source>
        <dbReference type="Proteomes" id="UP000271098"/>
    </source>
</evidence>
<dbReference type="AlphaFoldDB" id="A0A183DYP1"/>
<protein>
    <submittedName>
        <fullName evidence="4">Secreted protein</fullName>
    </submittedName>
</protein>
<keyword evidence="3" id="KW-1185">Reference proteome</keyword>
<gene>
    <name evidence="2" type="ORF">GPUH_LOCUS13832</name>
</gene>
<feature type="region of interest" description="Disordered" evidence="1">
    <location>
        <begin position="11"/>
        <end position="31"/>
    </location>
</feature>
<dbReference type="Proteomes" id="UP000271098">
    <property type="component" value="Unassembled WGS sequence"/>
</dbReference>
<dbReference type="WBParaSite" id="GPUH_0001384701-mRNA-1">
    <property type="protein sequence ID" value="GPUH_0001384701-mRNA-1"/>
    <property type="gene ID" value="GPUH_0001384701"/>
</dbReference>
<name>A0A183DYP1_9BILA</name>
<evidence type="ECO:0000313" key="4">
    <source>
        <dbReference type="WBParaSite" id="GPUH_0001384701-mRNA-1"/>
    </source>
</evidence>
<accession>A0A183DYP1</accession>
<feature type="compositionally biased region" description="Acidic residues" evidence="1">
    <location>
        <begin position="17"/>
        <end position="31"/>
    </location>
</feature>